<dbReference type="EMBL" id="LR134406">
    <property type="protein sequence ID" value="VEH70363.1"/>
    <property type="molecule type" value="Genomic_DNA"/>
</dbReference>
<feature type="transmembrane region" description="Helical" evidence="1">
    <location>
        <begin position="40"/>
        <end position="64"/>
    </location>
</feature>
<dbReference type="AlphaFoldDB" id="A0A3N4D194"/>
<reference evidence="2" key="2">
    <citation type="submission" date="2021-03" db="EMBL/GenBank/DDBJ databases">
        <title>Human Oral Microbial Genomes.</title>
        <authorList>
            <person name="Johnston C.D."/>
            <person name="Chen T."/>
            <person name="Dewhirst F.E."/>
        </authorList>
    </citation>
    <scope>NUCLEOTIDE SEQUENCE</scope>
    <source>
        <strain evidence="2">F0714</strain>
    </source>
</reference>
<proteinExistence type="predicted"/>
<protein>
    <submittedName>
        <fullName evidence="3">Uncharacterized protein</fullName>
    </submittedName>
</protein>
<dbReference type="GeneID" id="64407125"/>
<dbReference type="Proteomes" id="UP000273044">
    <property type="component" value="Chromosome"/>
</dbReference>
<evidence type="ECO:0000256" key="1">
    <source>
        <dbReference type="SAM" id="Phobius"/>
    </source>
</evidence>
<dbReference type="OrthoDB" id="3732773at2"/>
<organism evidence="3 4">
    <name type="scientific">Arachnia propionica</name>
    <dbReference type="NCBI Taxonomy" id="1750"/>
    <lineage>
        <taxon>Bacteria</taxon>
        <taxon>Bacillati</taxon>
        <taxon>Actinomycetota</taxon>
        <taxon>Actinomycetes</taxon>
        <taxon>Propionibacteriales</taxon>
        <taxon>Propionibacteriaceae</taxon>
        <taxon>Arachnia</taxon>
    </lineage>
</organism>
<sequence>MRFFSDLNLNGPTPLRAQPRVGEWGPKMVPSTRWKKWARVLVPLIAIGLAVGVFFLARTFYLLLTGDEAGAYFS</sequence>
<keyword evidence="1" id="KW-0812">Transmembrane</keyword>
<keyword evidence="1" id="KW-0472">Membrane</keyword>
<keyword evidence="4" id="KW-1185">Reference proteome</keyword>
<reference evidence="3 4" key="1">
    <citation type="submission" date="2018-12" db="EMBL/GenBank/DDBJ databases">
        <authorList>
            <consortium name="Pathogen Informatics"/>
        </authorList>
    </citation>
    <scope>NUCLEOTIDE SEQUENCE [LARGE SCALE GENOMIC DNA]</scope>
    <source>
        <strain evidence="3 4">NCTC12967</strain>
    </source>
</reference>
<accession>A0A3N4D194</accession>
<gene>
    <name evidence="2" type="ORF">J5A53_07350</name>
    <name evidence="3" type="ORF">NCTC12967_01658</name>
</gene>
<dbReference type="Proteomes" id="UP000677180">
    <property type="component" value="Chromosome"/>
</dbReference>
<evidence type="ECO:0000313" key="2">
    <source>
        <dbReference type="EMBL" id="QUC12467.1"/>
    </source>
</evidence>
<evidence type="ECO:0000313" key="4">
    <source>
        <dbReference type="Proteomes" id="UP000273044"/>
    </source>
</evidence>
<dbReference type="EMBL" id="CP072385">
    <property type="protein sequence ID" value="QUC12467.1"/>
    <property type="molecule type" value="Genomic_DNA"/>
</dbReference>
<dbReference type="RefSeq" id="WP_041696452.1">
    <property type="nucleotide sequence ID" value="NZ_CAJZDL010000010.1"/>
</dbReference>
<evidence type="ECO:0000313" key="3">
    <source>
        <dbReference type="EMBL" id="VEH70363.1"/>
    </source>
</evidence>
<name>A0A3N4D194_9ACTN</name>
<keyword evidence="1" id="KW-1133">Transmembrane helix</keyword>